<evidence type="ECO:0000259" key="7">
    <source>
        <dbReference type="PROSITE" id="PS50850"/>
    </source>
</evidence>
<organism evidence="8 9">
    <name type="scientific">Bifidobacterium choloepi</name>
    <dbReference type="NCBI Taxonomy" id="2614131"/>
    <lineage>
        <taxon>Bacteria</taxon>
        <taxon>Bacillati</taxon>
        <taxon>Actinomycetota</taxon>
        <taxon>Actinomycetes</taxon>
        <taxon>Bifidobacteriales</taxon>
        <taxon>Bifidobacteriaceae</taxon>
        <taxon>Bifidobacterium</taxon>
    </lineage>
</organism>
<protein>
    <submittedName>
        <fullName evidence="8">Multidrug efflux MFS transporter</fullName>
    </submittedName>
</protein>
<accession>A0A6I5NCE3</accession>
<feature type="transmembrane region" description="Helical" evidence="6">
    <location>
        <begin position="498"/>
        <end position="521"/>
    </location>
</feature>
<keyword evidence="4 6" id="KW-1133">Transmembrane helix</keyword>
<evidence type="ECO:0000256" key="1">
    <source>
        <dbReference type="ARBA" id="ARBA00004651"/>
    </source>
</evidence>
<dbReference type="EMBL" id="VYSG01000002">
    <property type="protein sequence ID" value="NEG70200.1"/>
    <property type="molecule type" value="Genomic_DNA"/>
</dbReference>
<feature type="transmembrane region" description="Helical" evidence="6">
    <location>
        <begin position="359"/>
        <end position="381"/>
    </location>
</feature>
<evidence type="ECO:0000256" key="3">
    <source>
        <dbReference type="ARBA" id="ARBA00022692"/>
    </source>
</evidence>
<evidence type="ECO:0000256" key="2">
    <source>
        <dbReference type="ARBA" id="ARBA00022448"/>
    </source>
</evidence>
<feature type="transmembrane region" description="Helical" evidence="6">
    <location>
        <begin position="287"/>
        <end position="306"/>
    </location>
</feature>
<proteinExistence type="predicted"/>
<evidence type="ECO:0000256" key="4">
    <source>
        <dbReference type="ARBA" id="ARBA00022989"/>
    </source>
</evidence>
<dbReference type="PRINTS" id="PR01036">
    <property type="entry name" value="TCRTETB"/>
</dbReference>
<gene>
    <name evidence="8" type="ORF">F6S87_06270</name>
</gene>
<feature type="transmembrane region" description="Helical" evidence="6">
    <location>
        <begin position="455"/>
        <end position="478"/>
    </location>
</feature>
<name>A0A6I5NCE3_9BIFI</name>
<dbReference type="InterPro" id="IPR020846">
    <property type="entry name" value="MFS_dom"/>
</dbReference>
<keyword evidence="3 6" id="KW-0812">Transmembrane</keyword>
<dbReference type="CDD" id="cd17503">
    <property type="entry name" value="MFS_LmrB_MDR_like"/>
    <property type="match status" value="1"/>
</dbReference>
<evidence type="ECO:0000313" key="8">
    <source>
        <dbReference type="EMBL" id="NEG70200.1"/>
    </source>
</evidence>
<feature type="transmembrane region" description="Helical" evidence="6">
    <location>
        <begin position="214"/>
        <end position="234"/>
    </location>
</feature>
<dbReference type="InterPro" id="IPR036259">
    <property type="entry name" value="MFS_trans_sf"/>
</dbReference>
<feature type="transmembrane region" description="Helical" evidence="6">
    <location>
        <begin position="63"/>
        <end position="85"/>
    </location>
</feature>
<dbReference type="PROSITE" id="PS50850">
    <property type="entry name" value="MFS"/>
    <property type="match status" value="1"/>
</dbReference>
<comment type="subcellular location">
    <subcellularLocation>
        <location evidence="1">Cell membrane</location>
        <topology evidence="1">Multi-pass membrane protein</topology>
    </subcellularLocation>
</comment>
<reference evidence="8 9" key="1">
    <citation type="submission" date="2019-09" db="EMBL/GenBank/DDBJ databases">
        <title>Phylogenetic characterization of a novel taxon of the genus Bifidobacterium: Bifidobacterium choloepi sp. nov.</title>
        <authorList>
            <person name="Modesto M."/>
            <person name="Satti M."/>
        </authorList>
    </citation>
    <scope>NUCLEOTIDE SEQUENCE [LARGE SCALE GENOMIC DNA]</scope>
    <source>
        <strain evidence="8 9">BRDM6</strain>
    </source>
</reference>
<feature type="transmembrane region" description="Helical" evidence="6">
    <location>
        <begin position="417"/>
        <end position="434"/>
    </location>
</feature>
<feature type="transmembrane region" description="Helical" evidence="6">
    <location>
        <begin position="246"/>
        <end position="267"/>
    </location>
</feature>
<keyword evidence="9" id="KW-1185">Reference proteome</keyword>
<keyword evidence="5 6" id="KW-0472">Membrane</keyword>
<evidence type="ECO:0000256" key="6">
    <source>
        <dbReference type="SAM" id="Phobius"/>
    </source>
</evidence>
<sequence length="538" mass="56654">MKQEEFILDNSNPELVAESAADLEDGVENRLEEEEQLIQDEWGAPVAEADGDQTIPKRLIGSIAAVGSLAFLGILTETLMTVLFPALMEEFNISTSLVQWVTTIYLLSVAATMPLSGFLNRRFTLKSLFVAAVALAVIGSVIMIFGYRFWLVLVARCLQGIGSGIATPLMMNIILEQSPKTKIGRLMGVGALVITVAPAIGPTVGGAVSAVWPWRTVFMIVVPILVLVSLPLGLHCIEQKRPTEAAHLNAVQFVAVVVALVGLLFGVNELGVAISDGVSGAPAAGSIVAAVASLVIGLASLVFFCWSARKSFSPLIRLGWLRDRVNLLHVVAYALLPLLSFGFGYVITNLAQLSLGTDALIAGLLMMPGALVGALCAPLGGMMYDRFGAVKPIVGSLIACGVGLVLLFVFSAHLTPFTLAAFFFLFGVGYALCISNIMTSGMSGIPGPFMPDGNAVFNTVMQFGGAAGITLFSTIMAICQAGHGTIGSAAYVRATTSGGTWIFLTMLVVFAVAFACLLTAFRLRRARLAKAGTDKSAR</sequence>
<keyword evidence="2" id="KW-0813">Transport</keyword>
<dbReference type="Pfam" id="PF07690">
    <property type="entry name" value="MFS_1"/>
    <property type="match status" value="1"/>
</dbReference>
<dbReference type="Proteomes" id="UP000469292">
    <property type="component" value="Unassembled WGS sequence"/>
</dbReference>
<dbReference type="PANTHER" id="PTHR42718:SF9">
    <property type="entry name" value="MAJOR FACILITATOR SUPERFAMILY MULTIDRUG TRANSPORTER MFSC"/>
    <property type="match status" value="1"/>
</dbReference>
<dbReference type="Gene3D" id="1.20.1250.20">
    <property type="entry name" value="MFS general substrate transporter like domains"/>
    <property type="match status" value="1"/>
</dbReference>
<dbReference type="PANTHER" id="PTHR42718">
    <property type="entry name" value="MAJOR FACILITATOR SUPERFAMILY MULTIDRUG TRANSPORTER MFSC"/>
    <property type="match status" value="1"/>
</dbReference>
<feature type="transmembrane region" description="Helical" evidence="6">
    <location>
        <begin position="327"/>
        <end position="347"/>
    </location>
</feature>
<dbReference type="SUPFAM" id="SSF103473">
    <property type="entry name" value="MFS general substrate transporter"/>
    <property type="match status" value="1"/>
</dbReference>
<dbReference type="GO" id="GO:0022857">
    <property type="term" value="F:transmembrane transporter activity"/>
    <property type="evidence" value="ECO:0007669"/>
    <property type="project" value="InterPro"/>
</dbReference>
<comment type="caution">
    <text evidence="8">The sequence shown here is derived from an EMBL/GenBank/DDBJ whole genome shotgun (WGS) entry which is preliminary data.</text>
</comment>
<dbReference type="GO" id="GO:0005886">
    <property type="term" value="C:plasma membrane"/>
    <property type="evidence" value="ECO:0007669"/>
    <property type="project" value="UniProtKB-SubCell"/>
</dbReference>
<feature type="transmembrane region" description="Helical" evidence="6">
    <location>
        <begin position="153"/>
        <end position="174"/>
    </location>
</feature>
<feature type="domain" description="Major facilitator superfamily (MFS) profile" evidence="7">
    <location>
        <begin position="62"/>
        <end position="525"/>
    </location>
</feature>
<dbReference type="Gene3D" id="1.20.1720.10">
    <property type="entry name" value="Multidrug resistance protein D"/>
    <property type="match status" value="1"/>
</dbReference>
<feature type="transmembrane region" description="Helical" evidence="6">
    <location>
        <begin position="128"/>
        <end position="147"/>
    </location>
</feature>
<dbReference type="RefSeq" id="WP_163227791.1">
    <property type="nucleotide sequence ID" value="NZ_VYSG01000002.1"/>
</dbReference>
<dbReference type="AlphaFoldDB" id="A0A6I5NCE3"/>
<feature type="transmembrane region" description="Helical" evidence="6">
    <location>
        <begin position="97"/>
        <end position="116"/>
    </location>
</feature>
<dbReference type="InterPro" id="IPR011701">
    <property type="entry name" value="MFS"/>
</dbReference>
<evidence type="ECO:0000256" key="5">
    <source>
        <dbReference type="ARBA" id="ARBA00023136"/>
    </source>
</evidence>
<feature type="transmembrane region" description="Helical" evidence="6">
    <location>
        <begin position="186"/>
        <end position="208"/>
    </location>
</feature>
<evidence type="ECO:0000313" key="9">
    <source>
        <dbReference type="Proteomes" id="UP000469292"/>
    </source>
</evidence>
<feature type="transmembrane region" description="Helical" evidence="6">
    <location>
        <begin position="393"/>
        <end position="411"/>
    </location>
</feature>